<dbReference type="GO" id="GO:0055085">
    <property type="term" value="P:transmembrane transport"/>
    <property type="evidence" value="ECO:0007669"/>
    <property type="project" value="InterPro"/>
</dbReference>
<feature type="compositionally biased region" description="Basic and acidic residues" evidence="5">
    <location>
        <begin position="712"/>
        <end position="736"/>
    </location>
</feature>
<feature type="compositionally biased region" description="Polar residues" evidence="5">
    <location>
        <begin position="643"/>
        <end position="674"/>
    </location>
</feature>
<evidence type="ECO:0000256" key="6">
    <source>
        <dbReference type="SAM" id="Phobius"/>
    </source>
</evidence>
<feature type="compositionally biased region" description="Low complexity" evidence="5">
    <location>
        <begin position="1281"/>
        <end position="1291"/>
    </location>
</feature>
<dbReference type="GO" id="GO:0016301">
    <property type="term" value="F:kinase activity"/>
    <property type="evidence" value="ECO:0007669"/>
    <property type="project" value="UniProtKB-KW"/>
</dbReference>
<dbReference type="InterPro" id="IPR011009">
    <property type="entry name" value="Kinase-like_dom_sf"/>
</dbReference>
<dbReference type="Proteomes" id="UP000799753">
    <property type="component" value="Unassembled WGS sequence"/>
</dbReference>
<feature type="compositionally biased region" description="Basic and acidic residues" evidence="5">
    <location>
        <begin position="1292"/>
        <end position="1303"/>
    </location>
</feature>
<dbReference type="Pfam" id="PF03547">
    <property type="entry name" value="Mem_trans"/>
    <property type="match status" value="1"/>
</dbReference>
<comment type="subcellular location">
    <subcellularLocation>
        <location evidence="1">Membrane</location>
        <topology evidence="1">Multi-pass membrane protein</topology>
    </subcellularLocation>
</comment>
<protein>
    <submittedName>
        <fullName evidence="8">Kinase-like protein</fullName>
    </submittedName>
</protein>
<feature type="transmembrane region" description="Helical" evidence="6">
    <location>
        <begin position="434"/>
        <end position="455"/>
    </location>
</feature>
<proteinExistence type="predicted"/>
<dbReference type="InterPro" id="IPR004776">
    <property type="entry name" value="Mem_transp_PIN-like"/>
</dbReference>
<feature type="domain" description="Choline kinase N-terminal" evidence="7">
    <location>
        <begin position="799"/>
        <end position="871"/>
    </location>
</feature>
<organism evidence="8 9">
    <name type="scientific">Massarina eburnea CBS 473.64</name>
    <dbReference type="NCBI Taxonomy" id="1395130"/>
    <lineage>
        <taxon>Eukaryota</taxon>
        <taxon>Fungi</taxon>
        <taxon>Dikarya</taxon>
        <taxon>Ascomycota</taxon>
        <taxon>Pezizomycotina</taxon>
        <taxon>Dothideomycetes</taxon>
        <taxon>Pleosporomycetidae</taxon>
        <taxon>Pleosporales</taxon>
        <taxon>Massarineae</taxon>
        <taxon>Massarinaceae</taxon>
        <taxon>Massarina</taxon>
    </lineage>
</organism>
<dbReference type="Pfam" id="PF01633">
    <property type="entry name" value="Choline_kinase"/>
    <property type="match status" value="1"/>
</dbReference>
<reference evidence="8" key="1">
    <citation type="journal article" date="2020" name="Stud. Mycol.">
        <title>101 Dothideomycetes genomes: a test case for predicting lifestyles and emergence of pathogens.</title>
        <authorList>
            <person name="Haridas S."/>
            <person name="Albert R."/>
            <person name="Binder M."/>
            <person name="Bloem J."/>
            <person name="Labutti K."/>
            <person name="Salamov A."/>
            <person name="Andreopoulos B."/>
            <person name="Baker S."/>
            <person name="Barry K."/>
            <person name="Bills G."/>
            <person name="Bluhm B."/>
            <person name="Cannon C."/>
            <person name="Castanera R."/>
            <person name="Culley D."/>
            <person name="Daum C."/>
            <person name="Ezra D."/>
            <person name="Gonzalez J."/>
            <person name="Henrissat B."/>
            <person name="Kuo A."/>
            <person name="Liang C."/>
            <person name="Lipzen A."/>
            <person name="Lutzoni F."/>
            <person name="Magnuson J."/>
            <person name="Mondo S."/>
            <person name="Nolan M."/>
            <person name="Ohm R."/>
            <person name="Pangilinan J."/>
            <person name="Park H.-J."/>
            <person name="Ramirez L."/>
            <person name="Alfaro M."/>
            <person name="Sun H."/>
            <person name="Tritt A."/>
            <person name="Yoshinaga Y."/>
            <person name="Zwiers L.-H."/>
            <person name="Turgeon B."/>
            <person name="Goodwin S."/>
            <person name="Spatafora J."/>
            <person name="Crous P."/>
            <person name="Grigoriev I."/>
        </authorList>
    </citation>
    <scope>NUCLEOTIDE SEQUENCE</scope>
    <source>
        <strain evidence="8">CBS 473.64</strain>
    </source>
</reference>
<dbReference type="InterPro" id="IPR007521">
    <property type="entry name" value="Choline_kin_N"/>
</dbReference>
<keyword evidence="4 6" id="KW-0472">Membrane</keyword>
<dbReference type="PANTHER" id="PTHR31794:SF2">
    <property type="entry name" value="AUXIN EFFLUX TRANSPORTER FAMILY PROTEIN (EUROFUNG)"/>
    <property type="match status" value="1"/>
</dbReference>
<keyword evidence="2 6" id="KW-0812">Transmembrane</keyword>
<accession>A0A6A6S7I3</accession>
<dbReference type="CDD" id="cd05157">
    <property type="entry name" value="ETNK_euk"/>
    <property type="match status" value="1"/>
</dbReference>
<sequence>MPFFPDVQSLRLRNLPHLSNDFLAMTPDGSASTFAYMDTFKHKVPPHSSHPDFANLTLLVFEAVLEVVCVSLPGYIVARMGMFDANAQKFVANLNTQLFTPCLIFTKLASQLSADKLVELGVIPVIFIVQLIVSYLAAGIVSRICKFGKRGKNFVIAMAVFGNSNSLPISLVISLSKTLKGLHWDRIPGDNDNEVAARGILYLLIFQQLGQLVRWTWGFNVLLAPASAYDDENDGRNSIMENGEFSDGETDRLLDDSHSDYESGNATGYTSYATSVSANDSEDSVHQREAAVAFPTPTNGNAVAKGPGNMGRNGATNGDAHGVGSVTPHKVDEPPRGAKGIPYRVKRTFNRSVHTVRDGVARVFRRAFFALPSWLQRTLSATNSFVAKFLAGCWEFMNPPLWAMLVAIFVASIPPVQHAFFDPGTFLSNSVTRAVSQSGSVAVPLILVVLGANLARNTLPQEDSHSIEDTKVEKKLVIASLLCRMLIPTLIMAPLLAITAKFVPISILDDPIFVIVCFLLTGAPSALQLAQICQINNVYMGAMSSLLFQSYVGQLRMSDHGNRSAKSGGIDVRPNATRLNAATLVLYTSLTFTVVTIADPEIDSISPLMKAKNKELDQGDYFDLDRAARQYRASVSGKRLSGRPSSERLSTYSKASQDANPSLSSLISDASDGSTPHHHDSLVKNIAAWLKGEKSRRAARKAKRKVAKHTHLHAEKADHATTEESRQLTPERRKSTSDSSEGSVALDQLADILGKTMSSLKPDGSPRHNRNSHHRKLSAILMRHSAISSGEDHFDSIDQLVPSCEATLDNSKTFSYSAGGPESESTTDLTAGSKRVKGEKEAWVTFKYEIVRLSHTLKLKGWRRVPLDHSNEIDVQRLSGALTNAVYVVSPPKELPSQEPRENGLPVPKNPPPKLLLRIYGPQVEHLIDRESELQILRRLARKRIGPRMLGTFTNGRFEEFFNARPLTPQELRLADTSRQIAKRMRELHEGIDLMKTEREAGPFVWQNWDKWVERVEHVITWLDNQIVEGKQGPVLSPVDKWKDRGLICGVQWPLFKKMIYKYRQWLDEQYGGKDKVNDRLVFAHNDTQYGNILRMTPSGESPLLLPANEHKQLVVIDFEYSNANLPGLEFANHFTEWCYNYHDSDTAYRCNTSYYPTPEEQHRFICAYLLHNPTFKAPGGSASNPPTPSLAPLHASGSSTALTACATPTTISAFMLDSRAPGGKSYEEREAQTERKVEEEALRLMAETRLWRLANSAQWVAWGIVQAHVPGMPDFSGKGASPQPAASPEAAEQKEVSAKENEGGPEASSSGQITTETANDESKTTATVDRNNTNVADDAADDENADQTNPSPQDEEEEFDYLAYAQDRAMFVWGDAIRLGIVKAEDLPEEVRNMVKTVEY</sequence>
<evidence type="ECO:0000313" key="8">
    <source>
        <dbReference type="EMBL" id="KAF2642134.1"/>
    </source>
</evidence>
<feature type="transmembrane region" description="Helical" evidence="6">
    <location>
        <begin position="121"/>
        <end position="142"/>
    </location>
</feature>
<feature type="region of interest" description="Disordered" evidence="5">
    <location>
        <begin position="233"/>
        <end position="266"/>
    </location>
</feature>
<dbReference type="EMBL" id="MU006782">
    <property type="protein sequence ID" value="KAF2642134.1"/>
    <property type="molecule type" value="Genomic_DNA"/>
</dbReference>
<evidence type="ECO:0000256" key="4">
    <source>
        <dbReference type="ARBA" id="ARBA00023136"/>
    </source>
</evidence>
<keyword evidence="9" id="KW-1185">Reference proteome</keyword>
<evidence type="ECO:0000259" key="7">
    <source>
        <dbReference type="Pfam" id="PF04428"/>
    </source>
</evidence>
<dbReference type="Gene3D" id="3.30.200.20">
    <property type="entry name" value="Phosphorylase Kinase, domain 1"/>
    <property type="match status" value="1"/>
</dbReference>
<feature type="compositionally biased region" description="Polar residues" evidence="5">
    <location>
        <begin position="1308"/>
        <end position="1318"/>
    </location>
</feature>
<evidence type="ECO:0000256" key="5">
    <source>
        <dbReference type="SAM" id="MobiDB-lite"/>
    </source>
</evidence>
<evidence type="ECO:0000256" key="2">
    <source>
        <dbReference type="ARBA" id="ARBA00022692"/>
    </source>
</evidence>
<keyword evidence="3 6" id="KW-1133">Transmembrane helix</keyword>
<name>A0A6A6S7I3_9PLEO</name>
<feature type="region of interest" description="Disordered" evidence="5">
    <location>
        <begin position="633"/>
        <end position="679"/>
    </location>
</feature>
<dbReference type="Pfam" id="PF04428">
    <property type="entry name" value="Choline_kin_N"/>
    <property type="match status" value="1"/>
</dbReference>
<evidence type="ECO:0000313" key="9">
    <source>
        <dbReference type="Proteomes" id="UP000799753"/>
    </source>
</evidence>
<feature type="compositionally biased region" description="Basic and acidic residues" evidence="5">
    <location>
        <begin position="249"/>
        <end position="261"/>
    </location>
</feature>
<dbReference type="OrthoDB" id="10267235at2759"/>
<feature type="transmembrane region" description="Helical" evidence="6">
    <location>
        <begin position="154"/>
        <end position="175"/>
    </location>
</feature>
<feature type="region of interest" description="Disordered" evidence="5">
    <location>
        <begin position="1276"/>
        <end position="1358"/>
    </location>
</feature>
<dbReference type="GO" id="GO:0005783">
    <property type="term" value="C:endoplasmic reticulum"/>
    <property type="evidence" value="ECO:0007669"/>
    <property type="project" value="TreeGrafter"/>
</dbReference>
<feature type="transmembrane region" description="Helical" evidence="6">
    <location>
        <begin position="476"/>
        <end position="500"/>
    </location>
</feature>
<evidence type="ECO:0000256" key="1">
    <source>
        <dbReference type="ARBA" id="ARBA00004141"/>
    </source>
</evidence>
<feature type="transmembrane region" description="Helical" evidence="6">
    <location>
        <begin position="53"/>
        <end position="78"/>
    </location>
</feature>
<keyword evidence="8" id="KW-0808">Transferase</keyword>
<dbReference type="Gene3D" id="3.90.1200.10">
    <property type="match status" value="1"/>
</dbReference>
<dbReference type="GO" id="GO:0016020">
    <property type="term" value="C:membrane"/>
    <property type="evidence" value="ECO:0007669"/>
    <property type="project" value="UniProtKB-SubCell"/>
</dbReference>
<feature type="compositionally biased region" description="Basic residues" evidence="5">
    <location>
        <begin position="697"/>
        <end position="711"/>
    </location>
</feature>
<feature type="region of interest" description="Disordered" evidence="5">
    <location>
        <begin position="694"/>
        <end position="744"/>
    </location>
</feature>
<feature type="transmembrane region" description="Helical" evidence="6">
    <location>
        <begin position="396"/>
        <end position="414"/>
    </location>
</feature>
<gene>
    <name evidence="8" type="ORF">P280DRAFT_397919</name>
</gene>
<dbReference type="SUPFAM" id="SSF56112">
    <property type="entry name" value="Protein kinase-like (PK-like)"/>
    <property type="match status" value="1"/>
</dbReference>
<dbReference type="PANTHER" id="PTHR31794">
    <property type="entry name" value="AUXIN EFFLUX TRANSPORTER FAMILY PROTEIN (EUROFUNG)"/>
    <property type="match status" value="1"/>
</dbReference>
<keyword evidence="8" id="KW-0418">Kinase</keyword>
<dbReference type="GO" id="GO:0016773">
    <property type="term" value="F:phosphotransferase activity, alcohol group as acceptor"/>
    <property type="evidence" value="ECO:0007669"/>
    <property type="project" value="InterPro"/>
</dbReference>
<evidence type="ECO:0000256" key="3">
    <source>
        <dbReference type="ARBA" id="ARBA00022989"/>
    </source>
</evidence>